<dbReference type="GeneID" id="13444478"/>
<dbReference type="VEuPathDB" id="ToxoDB:NCLIV_016400"/>
<dbReference type="InParanoid" id="F0VDQ5"/>
<evidence type="ECO:0000256" key="1">
    <source>
        <dbReference type="SAM" id="MobiDB-lite"/>
    </source>
</evidence>
<proteinExistence type="predicted"/>
<dbReference type="OrthoDB" id="10637847at2759"/>
<accession>F0VDQ5</accession>
<evidence type="ECO:0000313" key="3">
    <source>
        <dbReference type="Proteomes" id="UP000007494"/>
    </source>
</evidence>
<keyword evidence="3" id="KW-1185">Reference proteome</keyword>
<dbReference type="RefSeq" id="XP_003881881.1">
    <property type="nucleotide sequence ID" value="XM_003881832.1"/>
</dbReference>
<dbReference type="EMBL" id="FR823387">
    <property type="protein sequence ID" value="CBZ51848.1"/>
    <property type="molecule type" value="Genomic_DNA"/>
</dbReference>
<protein>
    <submittedName>
        <fullName evidence="2">Uncharacterized protein</fullName>
    </submittedName>
</protein>
<reference evidence="3" key="1">
    <citation type="journal article" date="2012" name="PLoS Pathog.">
        <title>Comparative genomics of the apicomplexan parasites Toxoplasma gondii and Neospora caninum: Coccidia differing in host range and transmission strategy.</title>
        <authorList>
            <person name="Reid A.J."/>
            <person name="Vermont S.J."/>
            <person name="Cotton J.A."/>
            <person name="Harris D."/>
            <person name="Hill-Cawthorne G.A."/>
            <person name="Konen-Waisman S."/>
            <person name="Latham S.M."/>
            <person name="Mourier T."/>
            <person name="Norton R."/>
            <person name="Quail M.A."/>
            <person name="Sanders M."/>
            <person name="Shanmugam D."/>
            <person name="Sohal A."/>
            <person name="Wasmuth J.D."/>
            <person name="Brunk B."/>
            <person name="Grigg M.E."/>
            <person name="Howard J.C."/>
            <person name="Parkinson J."/>
            <person name="Roos D.S."/>
            <person name="Trees A.J."/>
            <person name="Berriman M."/>
            <person name="Pain A."/>
            <person name="Wastling J.M."/>
        </authorList>
    </citation>
    <scope>NUCLEOTIDE SEQUENCE [LARGE SCALE GENOMIC DNA]</scope>
    <source>
        <strain evidence="3">Liverpool</strain>
    </source>
</reference>
<dbReference type="AlphaFoldDB" id="F0VDQ5"/>
<evidence type="ECO:0000313" key="2">
    <source>
        <dbReference type="EMBL" id="CBZ51848.1"/>
    </source>
</evidence>
<gene>
    <name evidence="2" type="ORF">NCLIV_016400</name>
</gene>
<sequence>MVSSLAYLLSGIPRHSQATREAGRAPLDTEHLISLLNQASDNEQKQASDIHCSVMGAIFSHLPHLQEPPQLAPGNVPPTKPLFFGSPPIGSGGQPGGAVNEDTANQLFTAFKKFVEGGMPVNEAMEEAVLYADRKIHDYCKLRGLECTNFRELARDLPEIVDEWPLFKMLSDISNGIEHLEVDPTYF</sequence>
<dbReference type="Proteomes" id="UP000007494">
    <property type="component" value="Chromosome VI"/>
</dbReference>
<feature type="region of interest" description="Disordered" evidence="1">
    <location>
        <begin position="69"/>
        <end position="97"/>
    </location>
</feature>
<name>F0VDQ5_NEOCL</name>
<organism evidence="2 3">
    <name type="scientific">Neospora caninum (strain Liverpool)</name>
    <dbReference type="NCBI Taxonomy" id="572307"/>
    <lineage>
        <taxon>Eukaryota</taxon>
        <taxon>Sar</taxon>
        <taxon>Alveolata</taxon>
        <taxon>Apicomplexa</taxon>
        <taxon>Conoidasida</taxon>
        <taxon>Coccidia</taxon>
        <taxon>Eucoccidiorida</taxon>
        <taxon>Eimeriorina</taxon>
        <taxon>Sarcocystidae</taxon>
        <taxon>Neospora</taxon>
    </lineage>
</organism>